<dbReference type="PANTHER" id="PTHR32089">
    <property type="entry name" value="METHYL-ACCEPTING CHEMOTAXIS PROTEIN MCPB"/>
    <property type="match status" value="1"/>
</dbReference>
<evidence type="ECO:0000256" key="6">
    <source>
        <dbReference type="ARBA" id="ARBA00029447"/>
    </source>
</evidence>
<dbReference type="Pfam" id="PF13675">
    <property type="entry name" value="PilJ"/>
    <property type="match status" value="1"/>
</dbReference>
<evidence type="ECO:0000259" key="10">
    <source>
        <dbReference type="PROSITE" id="PS50885"/>
    </source>
</evidence>
<dbReference type="GO" id="GO:0007165">
    <property type="term" value="P:signal transduction"/>
    <property type="evidence" value="ECO:0007669"/>
    <property type="project" value="UniProtKB-KW"/>
</dbReference>
<protein>
    <submittedName>
        <fullName evidence="11">Methyl-accepting chemotaxis protein</fullName>
    </submittedName>
</protein>
<accession>A0AA42BCM3</accession>
<dbReference type="SUPFAM" id="SSF58104">
    <property type="entry name" value="Methyl-accepting chemotaxis protein (MCP) signaling domain"/>
    <property type="match status" value="1"/>
</dbReference>
<feature type="domain" description="HAMP" evidence="10">
    <location>
        <begin position="203"/>
        <end position="256"/>
    </location>
</feature>
<name>A0AA42BCM3_9GAMM</name>
<evidence type="ECO:0000256" key="1">
    <source>
        <dbReference type="ARBA" id="ARBA00004141"/>
    </source>
</evidence>
<dbReference type="Gene3D" id="1.10.287.950">
    <property type="entry name" value="Methyl-accepting chemotaxis protein"/>
    <property type="match status" value="1"/>
</dbReference>
<comment type="subcellular location">
    <subcellularLocation>
        <location evidence="1">Membrane</location>
        <topology evidence="1">Multi-pass membrane protein</topology>
    </subcellularLocation>
</comment>
<keyword evidence="4 8" id="KW-0472">Membrane</keyword>
<dbReference type="SMART" id="SM00304">
    <property type="entry name" value="HAMP"/>
    <property type="match status" value="1"/>
</dbReference>
<sequence length="535" mass="56972">MTSTLANAIQTLLRGIGLRTINLQFFFSYSLIFLCAAITAGVLFLSSKDASQLDMAGAQRMLSQKMVKEALLAAQGVGSPSDVEATVRSFETSHRLLMQGDAARNIAPVKLPAARPHLQRVDQIWQRYRPAVIALAAGRSTNTAVDLAALAADAEAILAASNEVVTLIAAETNRSSAQQLWVAMASTLSILLLVILGRIAGMNWLMQQIDELRGRLEKVSQGDFSSPIEVRYADDEMGMITTAYNRLLGQVGEMIRGVRQAADEADGQCARMASLADDSARNVEGQQAEIGQVATAMNEMLATSQEVARSTVEAASAADLAEHETSRGSAVMSESVDAIRTLGSHVEGLSGVMQRLVVDSHEIGKVLSVISGIAEQTNLLALNAAIEAARAGEQGRGFAVVADEVRNLASRTQASAKEVEVLVERLQSQAVQAGEAMDASRQSSGETLSRIEATQDALRQIVGAVLTIRGMTNQIATAAEEQSQVAEEMNCSLTRIAQVADQAATVTQDTARSGTNIMQSMNGLKRLTGRFRLEA</sequence>
<dbReference type="EMBL" id="JAMYBS010000005">
    <property type="protein sequence ID" value="MCO7544482.1"/>
    <property type="molecule type" value="Genomic_DNA"/>
</dbReference>
<evidence type="ECO:0000256" key="2">
    <source>
        <dbReference type="ARBA" id="ARBA00022692"/>
    </source>
</evidence>
<dbReference type="CDD" id="cd06225">
    <property type="entry name" value="HAMP"/>
    <property type="match status" value="1"/>
</dbReference>
<keyword evidence="3 8" id="KW-1133">Transmembrane helix</keyword>
<dbReference type="SMART" id="SM00283">
    <property type="entry name" value="MA"/>
    <property type="match status" value="1"/>
</dbReference>
<dbReference type="InterPro" id="IPR004089">
    <property type="entry name" value="MCPsignal_dom"/>
</dbReference>
<evidence type="ECO:0000256" key="5">
    <source>
        <dbReference type="ARBA" id="ARBA00023224"/>
    </source>
</evidence>
<dbReference type="InterPro" id="IPR003660">
    <property type="entry name" value="HAMP_dom"/>
</dbReference>
<evidence type="ECO:0000313" key="11">
    <source>
        <dbReference type="EMBL" id="MCO7544482.1"/>
    </source>
</evidence>
<dbReference type="Pfam" id="PF00015">
    <property type="entry name" value="MCPsignal"/>
    <property type="match status" value="1"/>
</dbReference>
<dbReference type="Pfam" id="PF00672">
    <property type="entry name" value="HAMP"/>
    <property type="match status" value="1"/>
</dbReference>
<comment type="similarity">
    <text evidence="6">Belongs to the methyl-accepting chemotaxis (MCP) protein family.</text>
</comment>
<proteinExistence type="inferred from homology"/>
<feature type="domain" description="Methyl-accepting transducer" evidence="9">
    <location>
        <begin position="261"/>
        <end position="497"/>
    </location>
</feature>
<dbReference type="Proteomes" id="UP001165292">
    <property type="component" value="Unassembled WGS sequence"/>
</dbReference>
<feature type="transmembrane region" description="Helical" evidence="8">
    <location>
        <begin position="26"/>
        <end position="45"/>
    </location>
</feature>
<feature type="transmembrane region" description="Helical" evidence="8">
    <location>
        <begin position="180"/>
        <end position="206"/>
    </location>
</feature>
<dbReference type="InterPro" id="IPR029095">
    <property type="entry name" value="NarX-like_N"/>
</dbReference>
<dbReference type="RefSeq" id="WP_253162584.1">
    <property type="nucleotide sequence ID" value="NZ_JAMYBS010000005.1"/>
</dbReference>
<keyword evidence="5 7" id="KW-0807">Transducer</keyword>
<evidence type="ECO:0000256" key="4">
    <source>
        <dbReference type="ARBA" id="ARBA00023136"/>
    </source>
</evidence>
<dbReference type="PROSITE" id="PS50111">
    <property type="entry name" value="CHEMOTAXIS_TRANSDUC_2"/>
    <property type="match status" value="1"/>
</dbReference>
<dbReference type="FunFam" id="1.10.287.950:FF:000001">
    <property type="entry name" value="Methyl-accepting chemotaxis sensory transducer"/>
    <property type="match status" value="1"/>
</dbReference>
<evidence type="ECO:0000256" key="8">
    <source>
        <dbReference type="SAM" id="Phobius"/>
    </source>
</evidence>
<dbReference type="GO" id="GO:0016020">
    <property type="term" value="C:membrane"/>
    <property type="evidence" value="ECO:0007669"/>
    <property type="project" value="UniProtKB-SubCell"/>
</dbReference>
<comment type="caution">
    <text evidence="11">The sequence shown here is derived from an EMBL/GenBank/DDBJ whole genome shotgun (WGS) entry which is preliminary data.</text>
</comment>
<evidence type="ECO:0000256" key="3">
    <source>
        <dbReference type="ARBA" id="ARBA00022989"/>
    </source>
</evidence>
<dbReference type="AlphaFoldDB" id="A0AA42BCM3"/>
<gene>
    <name evidence="11" type="ORF">NJF43_06885</name>
</gene>
<keyword evidence="2 8" id="KW-0812">Transmembrane</keyword>
<dbReference type="PROSITE" id="PS50885">
    <property type="entry name" value="HAMP"/>
    <property type="match status" value="1"/>
</dbReference>
<dbReference type="PANTHER" id="PTHR32089:SF119">
    <property type="entry name" value="METHYL-ACCEPTING CHEMOTAXIS PROTEIN CTPL"/>
    <property type="match status" value="1"/>
</dbReference>
<evidence type="ECO:0000259" key="9">
    <source>
        <dbReference type="PROSITE" id="PS50111"/>
    </source>
</evidence>
<evidence type="ECO:0000256" key="7">
    <source>
        <dbReference type="PROSITE-ProRule" id="PRU00284"/>
    </source>
</evidence>
<dbReference type="CDD" id="cd11386">
    <property type="entry name" value="MCP_signal"/>
    <property type="match status" value="1"/>
</dbReference>
<organism evidence="11 12">
    <name type="scientific">Stutzerimonas nitrititolerans</name>
    <dbReference type="NCBI Taxonomy" id="2482751"/>
    <lineage>
        <taxon>Bacteria</taxon>
        <taxon>Pseudomonadati</taxon>
        <taxon>Pseudomonadota</taxon>
        <taxon>Gammaproteobacteria</taxon>
        <taxon>Pseudomonadales</taxon>
        <taxon>Pseudomonadaceae</taxon>
        <taxon>Stutzerimonas</taxon>
    </lineage>
</organism>
<reference evidence="11" key="1">
    <citation type="submission" date="2022-06" db="EMBL/GenBank/DDBJ databases">
        <title>Detection of beta-lactamases in bacteria of animal origin.</title>
        <authorList>
            <person name="Mlynarcik P."/>
            <person name="Zdarska V."/>
            <person name="Chudobova H."/>
            <person name="Prochazkova P."/>
            <person name="Hricova K."/>
            <person name="Mezerova K."/>
            <person name="Bardon J."/>
            <person name="Dolejska M."/>
            <person name="Sukkar I."/>
            <person name="Kolar M."/>
        </authorList>
    </citation>
    <scope>NUCLEOTIDE SEQUENCE</scope>
    <source>
        <strain evidence="11">S 300-3</strain>
    </source>
</reference>
<dbReference type="GO" id="GO:0006935">
    <property type="term" value="P:chemotaxis"/>
    <property type="evidence" value="ECO:0007669"/>
    <property type="project" value="UniProtKB-ARBA"/>
</dbReference>
<evidence type="ECO:0000313" key="12">
    <source>
        <dbReference type="Proteomes" id="UP001165292"/>
    </source>
</evidence>